<dbReference type="AlphaFoldDB" id="A0A345DND2"/>
<organism evidence="1 2">
    <name type="scientific">Spiroplasma phoeniceum P40</name>
    <dbReference type="NCBI Taxonomy" id="1276259"/>
    <lineage>
        <taxon>Bacteria</taxon>
        <taxon>Bacillati</taxon>
        <taxon>Mycoplasmatota</taxon>
        <taxon>Mollicutes</taxon>
        <taxon>Entomoplasmatales</taxon>
        <taxon>Spiroplasmataceae</taxon>
        <taxon>Spiroplasma</taxon>
    </lineage>
</organism>
<gene>
    <name evidence="1" type="ORF">SDAV_00733</name>
</gene>
<name>A0A345DND2_9MOLU</name>
<proteinExistence type="predicted"/>
<evidence type="ECO:0000313" key="1">
    <source>
        <dbReference type="EMBL" id="AXF95720.1"/>
    </source>
</evidence>
<dbReference type="Proteomes" id="UP000253689">
    <property type="component" value="Chromosome"/>
</dbReference>
<protein>
    <submittedName>
        <fullName evidence="1">Uncharacterized protein</fullName>
    </submittedName>
</protein>
<evidence type="ECO:0000313" key="2">
    <source>
        <dbReference type="Proteomes" id="UP000253689"/>
    </source>
</evidence>
<reference evidence="2" key="1">
    <citation type="submission" date="2018-07" db="EMBL/GenBank/DDBJ databases">
        <title>Complete Genome Sequence of Spiroplasma phoeniceum.</title>
        <authorList>
            <person name="Davis R.E."/>
            <person name="Shao J.Y."/>
            <person name="Zhao Y."/>
            <person name="Silver A."/>
            <person name="Stump z."/>
            <person name="Gasparich G."/>
        </authorList>
    </citation>
    <scope>NUCLEOTIDE SEQUENCE [LARGE SCALE GENOMIC DNA]</scope>
    <source>
        <strain evidence="2">P40</strain>
    </source>
</reference>
<dbReference type="EMBL" id="CP031088">
    <property type="protein sequence ID" value="AXF95720.1"/>
    <property type="molecule type" value="Genomic_DNA"/>
</dbReference>
<dbReference type="KEGG" id="sphh:SDAV_00733"/>
<accession>A0A345DND2</accession>
<keyword evidence="2" id="KW-1185">Reference proteome</keyword>
<sequence>MWNEIKEDLGIPNIDEIKSVQQTTAEIYAKQFLTSPTIEREKMLFLNFLSNFGKKILMFLNECNISEKNDIKDIDFSKWKVKVTIDLTTDKNIASSIQMMSKKGIEKEEIDNDLIYSEAEVKDYWIYPLLSLTGNNVKNGIRASFNKITICCTQISKGKKIRVYITEKPSFSLSELIDPTNPSEALLKNVSSLSFTMQNENLDYNSENLYLLTKEQITEDNFNTIEKYINQDTEILKENNPQTYDSLFLGKERQFALEKYSYRKELYRRSKVFWSNWILMKRF</sequence>